<evidence type="ECO:0000256" key="6">
    <source>
        <dbReference type="ARBA" id="ARBA00022989"/>
    </source>
</evidence>
<keyword evidence="10" id="KW-1185">Reference proteome</keyword>
<dbReference type="InterPro" id="IPR032805">
    <property type="entry name" value="Wax_synthase_dom"/>
</dbReference>
<dbReference type="Proteomes" id="UP000219338">
    <property type="component" value="Unassembled WGS sequence"/>
</dbReference>
<evidence type="ECO:0000256" key="2">
    <source>
        <dbReference type="ARBA" id="ARBA00005179"/>
    </source>
</evidence>
<dbReference type="GO" id="GO:0008374">
    <property type="term" value="F:O-acyltransferase activity"/>
    <property type="evidence" value="ECO:0007669"/>
    <property type="project" value="InterPro"/>
</dbReference>
<evidence type="ECO:0000259" key="8">
    <source>
        <dbReference type="Pfam" id="PF13813"/>
    </source>
</evidence>
<dbReference type="STRING" id="47428.A0A284RKN0"/>
<sequence>MSISIAVITEFGLDLDCDFNARPDTDNDLADVMARESSAAASPGLTGPNFNLERAGCPGASLAHADKLSPNLRNRTHYAPPRFDAGARQPVDLSNFLQYILPAFLCYCINAILALRSYPFVVRLGFLPATLYAMYRCAVTLDLSNGDETQMHLNQLLLLLTTVSSMRATIWTFSEAPRRISDPSKSTLVHLLTSLRGIDWNWGANVYIPPERRPTSSRLAFAGVTLISLLVHPLVLDLTHYHIQTLSPDTFGSVDGGTILDGAFPSLRSTYITFLSVIVMYCALQSQYDAATLVGVVVFRQDPSEWPPLFDDPWLSTSLSQFWARRWHQALKHTYVSFGGEPLGPGRVGVVLGSFTASALIHYLGVWGMGHRAQFWDSGCLFLVSAIGVLAEGALGRKVGGVWGWVWTMSWLLFWSNYLVDAWAQAGMIGASPFPKSMRPVDFLGWM</sequence>
<dbReference type="OMA" id="LTHYHIQ"/>
<dbReference type="AlphaFoldDB" id="A0A284RKN0"/>
<evidence type="ECO:0000256" key="1">
    <source>
        <dbReference type="ARBA" id="ARBA00004141"/>
    </source>
</evidence>
<evidence type="ECO:0000256" key="5">
    <source>
        <dbReference type="ARBA" id="ARBA00022692"/>
    </source>
</evidence>
<gene>
    <name evidence="9" type="ORF">ARMOST_12686</name>
</gene>
<keyword evidence="5" id="KW-0812">Transmembrane</keyword>
<organism evidence="9 10">
    <name type="scientific">Armillaria ostoyae</name>
    <name type="common">Armillaria root rot fungus</name>
    <dbReference type="NCBI Taxonomy" id="47428"/>
    <lineage>
        <taxon>Eukaryota</taxon>
        <taxon>Fungi</taxon>
        <taxon>Dikarya</taxon>
        <taxon>Basidiomycota</taxon>
        <taxon>Agaricomycotina</taxon>
        <taxon>Agaricomycetes</taxon>
        <taxon>Agaricomycetidae</taxon>
        <taxon>Agaricales</taxon>
        <taxon>Marasmiineae</taxon>
        <taxon>Physalacriaceae</taxon>
        <taxon>Armillaria</taxon>
    </lineage>
</organism>
<reference evidence="10" key="1">
    <citation type="journal article" date="2017" name="Nat. Ecol. Evol.">
        <title>Genome expansion and lineage-specific genetic innovations in the forest pathogenic fungi Armillaria.</title>
        <authorList>
            <person name="Sipos G."/>
            <person name="Prasanna A.N."/>
            <person name="Walter M.C."/>
            <person name="O'Connor E."/>
            <person name="Balint B."/>
            <person name="Krizsan K."/>
            <person name="Kiss B."/>
            <person name="Hess J."/>
            <person name="Varga T."/>
            <person name="Slot J."/>
            <person name="Riley R."/>
            <person name="Boka B."/>
            <person name="Rigling D."/>
            <person name="Barry K."/>
            <person name="Lee J."/>
            <person name="Mihaltcheva S."/>
            <person name="LaButti K."/>
            <person name="Lipzen A."/>
            <person name="Waldron R."/>
            <person name="Moloney N.M."/>
            <person name="Sperisen C."/>
            <person name="Kredics L."/>
            <person name="Vagvoelgyi C."/>
            <person name="Patrignani A."/>
            <person name="Fitzpatrick D."/>
            <person name="Nagy I."/>
            <person name="Doyle S."/>
            <person name="Anderson J.B."/>
            <person name="Grigoriev I.V."/>
            <person name="Gueldener U."/>
            <person name="Muensterkoetter M."/>
            <person name="Nagy L.G."/>
        </authorList>
    </citation>
    <scope>NUCLEOTIDE SEQUENCE [LARGE SCALE GENOMIC DNA]</scope>
    <source>
        <strain evidence="10">C18/9</strain>
    </source>
</reference>
<dbReference type="EMBL" id="FUEG01000010">
    <property type="protein sequence ID" value="SJL09309.1"/>
    <property type="molecule type" value="Genomic_DNA"/>
</dbReference>
<dbReference type="GO" id="GO:0006629">
    <property type="term" value="P:lipid metabolic process"/>
    <property type="evidence" value="ECO:0007669"/>
    <property type="project" value="InterPro"/>
</dbReference>
<protein>
    <recommendedName>
        <fullName evidence="8">Wax synthase domain-containing protein</fullName>
    </recommendedName>
</protein>
<comment type="similarity">
    <text evidence="3">Belongs to the wax synthase family.</text>
</comment>
<evidence type="ECO:0000256" key="3">
    <source>
        <dbReference type="ARBA" id="ARBA00007282"/>
    </source>
</evidence>
<proteinExistence type="inferred from homology"/>
<keyword evidence="7" id="KW-0472">Membrane</keyword>
<dbReference type="PANTHER" id="PTHR31595">
    <property type="entry name" value="LONG-CHAIN-ALCOHOL O-FATTY-ACYLTRANSFERASE 3-RELATED"/>
    <property type="match status" value="1"/>
</dbReference>
<feature type="domain" description="Wax synthase" evidence="8">
    <location>
        <begin position="306"/>
        <end position="382"/>
    </location>
</feature>
<dbReference type="GO" id="GO:0016020">
    <property type="term" value="C:membrane"/>
    <property type="evidence" value="ECO:0007669"/>
    <property type="project" value="UniProtKB-SubCell"/>
</dbReference>
<name>A0A284RKN0_ARMOS</name>
<evidence type="ECO:0000313" key="9">
    <source>
        <dbReference type="EMBL" id="SJL09309.1"/>
    </source>
</evidence>
<evidence type="ECO:0000256" key="7">
    <source>
        <dbReference type="ARBA" id="ARBA00023136"/>
    </source>
</evidence>
<dbReference type="OrthoDB" id="1077582at2759"/>
<accession>A0A284RKN0</accession>
<comment type="pathway">
    <text evidence="2">Secondary metabolite biosynthesis.</text>
</comment>
<comment type="subcellular location">
    <subcellularLocation>
        <location evidence="1">Membrane</location>
        <topology evidence="1">Multi-pass membrane protein</topology>
    </subcellularLocation>
</comment>
<dbReference type="InterPro" id="IPR044851">
    <property type="entry name" value="Wax_synthase"/>
</dbReference>
<dbReference type="PANTHER" id="PTHR31595:SF57">
    <property type="entry name" value="OS04G0481900 PROTEIN"/>
    <property type="match status" value="1"/>
</dbReference>
<keyword evidence="6" id="KW-1133">Transmembrane helix</keyword>
<evidence type="ECO:0000313" key="10">
    <source>
        <dbReference type="Proteomes" id="UP000219338"/>
    </source>
</evidence>
<evidence type="ECO:0000256" key="4">
    <source>
        <dbReference type="ARBA" id="ARBA00022679"/>
    </source>
</evidence>
<dbReference type="Pfam" id="PF13813">
    <property type="entry name" value="MBOAT_2"/>
    <property type="match status" value="1"/>
</dbReference>
<keyword evidence="4" id="KW-0808">Transferase</keyword>